<proteinExistence type="predicted"/>
<organism evidence="1">
    <name type="scientific">viral metagenome</name>
    <dbReference type="NCBI Taxonomy" id="1070528"/>
    <lineage>
        <taxon>unclassified sequences</taxon>
        <taxon>metagenomes</taxon>
        <taxon>organismal metagenomes</taxon>
    </lineage>
</organism>
<sequence>MGLGRLRGGSEVEWMGLGRLRGGWSGSEAGWVIEVEGAKQ</sequence>
<accession>A0A6C0LLQ8</accession>
<dbReference type="EMBL" id="MN740528">
    <property type="protein sequence ID" value="QHU31483.1"/>
    <property type="molecule type" value="Genomic_DNA"/>
</dbReference>
<reference evidence="1" key="1">
    <citation type="journal article" date="2020" name="Nature">
        <title>Giant virus diversity and host interactions through global metagenomics.</title>
        <authorList>
            <person name="Schulz F."/>
            <person name="Roux S."/>
            <person name="Paez-Espino D."/>
            <person name="Jungbluth S."/>
            <person name="Walsh D.A."/>
            <person name="Denef V.J."/>
            <person name="McMahon K.D."/>
            <person name="Konstantinidis K.T."/>
            <person name="Eloe-Fadrosh E.A."/>
            <person name="Kyrpides N.C."/>
            <person name="Woyke T."/>
        </authorList>
    </citation>
    <scope>NUCLEOTIDE SEQUENCE</scope>
    <source>
        <strain evidence="1">GVMAG-M-3300027963-21</strain>
    </source>
</reference>
<dbReference type="AlphaFoldDB" id="A0A6C0LLQ8"/>
<protein>
    <submittedName>
        <fullName evidence="1">Uncharacterized protein</fullName>
    </submittedName>
</protein>
<name>A0A6C0LLQ8_9ZZZZ</name>
<evidence type="ECO:0000313" key="1">
    <source>
        <dbReference type="EMBL" id="QHU31483.1"/>
    </source>
</evidence>